<proteinExistence type="predicted"/>
<dbReference type="Proteomes" id="UP001152523">
    <property type="component" value="Unassembled WGS sequence"/>
</dbReference>
<reference evidence="2" key="1">
    <citation type="submission" date="2022-07" db="EMBL/GenBank/DDBJ databases">
        <authorList>
            <person name="Macas J."/>
            <person name="Novak P."/>
            <person name="Neumann P."/>
        </authorList>
    </citation>
    <scope>NUCLEOTIDE SEQUENCE</scope>
</reference>
<dbReference type="EMBL" id="CAMAPF010000131">
    <property type="protein sequence ID" value="CAH9105472.1"/>
    <property type="molecule type" value="Genomic_DNA"/>
</dbReference>
<keyword evidence="3" id="KW-1185">Reference proteome</keyword>
<name>A0AAV0DMT9_9ASTE</name>
<dbReference type="AlphaFoldDB" id="A0AAV0DMT9"/>
<accession>A0AAV0DMT9</accession>
<evidence type="ECO:0000313" key="2">
    <source>
        <dbReference type="EMBL" id="CAH9105472.1"/>
    </source>
</evidence>
<organism evidence="2 3">
    <name type="scientific">Cuscuta epithymum</name>
    <dbReference type="NCBI Taxonomy" id="186058"/>
    <lineage>
        <taxon>Eukaryota</taxon>
        <taxon>Viridiplantae</taxon>
        <taxon>Streptophyta</taxon>
        <taxon>Embryophyta</taxon>
        <taxon>Tracheophyta</taxon>
        <taxon>Spermatophyta</taxon>
        <taxon>Magnoliopsida</taxon>
        <taxon>eudicotyledons</taxon>
        <taxon>Gunneridae</taxon>
        <taxon>Pentapetalae</taxon>
        <taxon>asterids</taxon>
        <taxon>lamiids</taxon>
        <taxon>Solanales</taxon>
        <taxon>Convolvulaceae</taxon>
        <taxon>Cuscuteae</taxon>
        <taxon>Cuscuta</taxon>
        <taxon>Cuscuta subgen. Cuscuta</taxon>
    </lineage>
</organism>
<feature type="region of interest" description="Disordered" evidence="1">
    <location>
        <begin position="1"/>
        <end position="29"/>
    </location>
</feature>
<feature type="region of interest" description="Disordered" evidence="1">
    <location>
        <begin position="60"/>
        <end position="112"/>
    </location>
</feature>
<evidence type="ECO:0000313" key="3">
    <source>
        <dbReference type="Proteomes" id="UP001152523"/>
    </source>
</evidence>
<sequence length="112" mass="12758">MGHGLLFLYHMPNKPKKRRRPKIQRPKLKVAHGTPRVAFGNMAEGSKTHRTVIFEHLKLLGENGRKQEPSALVEPSASEEPSTEPSPRLSEEPSANRLNHRRFPLETANHRI</sequence>
<feature type="compositionally biased region" description="Low complexity" evidence="1">
    <location>
        <begin position="74"/>
        <end position="88"/>
    </location>
</feature>
<gene>
    <name evidence="2" type="ORF">CEPIT_LOCUS17230</name>
</gene>
<comment type="caution">
    <text evidence="2">The sequence shown here is derived from an EMBL/GenBank/DDBJ whole genome shotgun (WGS) entry which is preliminary data.</text>
</comment>
<evidence type="ECO:0000256" key="1">
    <source>
        <dbReference type="SAM" id="MobiDB-lite"/>
    </source>
</evidence>
<feature type="compositionally biased region" description="Basic residues" evidence="1">
    <location>
        <begin position="13"/>
        <end position="29"/>
    </location>
</feature>
<protein>
    <submittedName>
        <fullName evidence="2">Uncharacterized protein</fullName>
    </submittedName>
</protein>